<evidence type="ECO:0000259" key="9">
    <source>
        <dbReference type="Pfam" id="PF00361"/>
    </source>
</evidence>
<feature type="transmembrane region" description="Helical" evidence="8">
    <location>
        <begin position="204"/>
        <end position="227"/>
    </location>
</feature>
<keyword evidence="4 8" id="KW-1133">Transmembrane helix</keyword>
<feature type="transmembrane region" description="Helical" evidence="8">
    <location>
        <begin position="25"/>
        <end position="44"/>
    </location>
</feature>
<dbReference type="PANTHER" id="PTHR42682">
    <property type="entry name" value="HYDROGENASE-4 COMPONENT F"/>
    <property type="match status" value="1"/>
</dbReference>
<dbReference type="InterPro" id="IPR003918">
    <property type="entry name" value="NADH_UbQ_OxRdtase"/>
</dbReference>
<keyword evidence="2" id="KW-1003">Cell membrane</keyword>
<feature type="transmembrane region" description="Helical" evidence="8">
    <location>
        <begin position="420"/>
        <end position="440"/>
    </location>
</feature>
<dbReference type="Pfam" id="PF00361">
    <property type="entry name" value="Proton_antipo_M"/>
    <property type="match status" value="1"/>
</dbReference>
<keyword evidence="6 8" id="KW-0472">Membrane</keyword>
<name>A0A368JS17_9BACT</name>
<evidence type="ECO:0000313" key="11">
    <source>
        <dbReference type="Proteomes" id="UP000253383"/>
    </source>
</evidence>
<dbReference type="InterPro" id="IPR001750">
    <property type="entry name" value="ND/Mrp_TM"/>
</dbReference>
<feature type="transmembrane region" description="Helical" evidence="8">
    <location>
        <begin position="239"/>
        <end position="259"/>
    </location>
</feature>
<dbReference type="RefSeq" id="WP_114405027.1">
    <property type="nucleotide sequence ID" value="NZ_QOWE01000004.1"/>
</dbReference>
<dbReference type="GO" id="GO:0042773">
    <property type="term" value="P:ATP synthesis coupled electron transport"/>
    <property type="evidence" value="ECO:0007669"/>
    <property type="project" value="InterPro"/>
</dbReference>
<evidence type="ECO:0000256" key="5">
    <source>
        <dbReference type="ARBA" id="ARBA00023002"/>
    </source>
</evidence>
<feature type="transmembrane region" description="Helical" evidence="8">
    <location>
        <begin position="379"/>
        <end position="408"/>
    </location>
</feature>
<dbReference type="Proteomes" id="UP000253383">
    <property type="component" value="Unassembled WGS sequence"/>
</dbReference>
<keyword evidence="5" id="KW-0560">Oxidoreductase</keyword>
<evidence type="ECO:0000313" key="10">
    <source>
        <dbReference type="EMBL" id="RCR70457.1"/>
    </source>
</evidence>
<dbReference type="PANTHER" id="PTHR42682:SF3">
    <property type="entry name" value="FORMATE HYDROGENLYASE SUBUNIT 3-RELATED"/>
    <property type="match status" value="1"/>
</dbReference>
<evidence type="ECO:0000256" key="4">
    <source>
        <dbReference type="ARBA" id="ARBA00022989"/>
    </source>
</evidence>
<dbReference type="AlphaFoldDB" id="A0A368JS17"/>
<evidence type="ECO:0000256" key="7">
    <source>
        <dbReference type="RuleBase" id="RU000320"/>
    </source>
</evidence>
<dbReference type="InterPro" id="IPR052175">
    <property type="entry name" value="ComplexI-like_HydComp"/>
</dbReference>
<feature type="transmembrane region" description="Helical" evidence="8">
    <location>
        <begin position="265"/>
        <end position="284"/>
    </location>
</feature>
<feature type="domain" description="NADH:quinone oxidoreductase/Mrp antiporter transmembrane" evidence="9">
    <location>
        <begin position="132"/>
        <end position="409"/>
    </location>
</feature>
<feature type="transmembrane region" description="Helical" evidence="8">
    <location>
        <begin position="107"/>
        <end position="124"/>
    </location>
</feature>
<keyword evidence="11" id="KW-1185">Reference proteome</keyword>
<dbReference type="PRINTS" id="PR01437">
    <property type="entry name" value="NUOXDRDTASE4"/>
</dbReference>
<comment type="subcellular location">
    <subcellularLocation>
        <location evidence="1">Cell membrane</location>
        <topology evidence="1">Multi-pass membrane protein</topology>
    </subcellularLocation>
    <subcellularLocation>
        <location evidence="7">Membrane</location>
        <topology evidence="7">Multi-pass membrane protein</topology>
    </subcellularLocation>
</comment>
<feature type="transmembrane region" description="Helical" evidence="8">
    <location>
        <begin position="508"/>
        <end position="533"/>
    </location>
</feature>
<dbReference type="OrthoDB" id="9807568at2"/>
<gene>
    <name evidence="10" type="ORF">DUE52_05750</name>
</gene>
<feature type="transmembrane region" description="Helical" evidence="8">
    <location>
        <begin position="75"/>
        <end position="95"/>
    </location>
</feature>
<dbReference type="GO" id="GO:0016491">
    <property type="term" value="F:oxidoreductase activity"/>
    <property type="evidence" value="ECO:0007669"/>
    <property type="project" value="UniProtKB-KW"/>
</dbReference>
<accession>A0A368JS17</accession>
<evidence type="ECO:0000256" key="2">
    <source>
        <dbReference type="ARBA" id="ARBA00022475"/>
    </source>
</evidence>
<feature type="transmembrane region" description="Helical" evidence="8">
    <location>
        <begin position="162"/>
        <end position="184"/>
    </location>
</feature>
<evidence type="ECO:0000256" key="6">
    <source>
        <dbReference type="ARBA" id="ARBA00023136"/>
    </source>
</evidence>
<dbReference type="GO" id="GO:0005886">
    <property type="term" value="C:plasma membrane"/>
    <property type="evidence" value="ECO:0007669"/>
    <property type="project" value="UniProtKB-SubCell"/>
</dbReference>
<feature type="transmembrane region" description="Helical" evidence="8">
    <location>
        <begin position="335"/>
        <end position="358"/>
    </location>
</feature>
<feature type="transmembrane region" description="Helical" evidence="8">
    <location>
        <begin position="130"/>
        <end position="150"/>
    </location>
</feature>
<comment type="caution">
    <text evidence="10">The sequence shown here is derived from an EMBL/GenBank/DDBJ whole genome shotgun (WGS) entry which is preliminary data.</text>
</comment>
<feature type="transmembrane region" description="Helical" evidence="8">
    <location>
        <begin position="467"/>
        <end position="488"/>
    </location>
</feature>
<dbReference type="GO" id="GO:0008137">
    <property type="term" value="F:NADH dehydrogenase (ubiquinone) activity"/>
    <property type="evidence" value="ECO:0007669"/>
    <property type="project" value="InterPro"/>
</dbReference>
<evidence type="ECO:0000256" key="1">
    <source>
        <dbReference type="ARBA" id="ARBA00004651"/>
    </source>
</evidence>
<proteinExistence type="predicted"/>
<evidence type="ECO:0000256" key="8">
    <source>
        <dbReference type="SAM" id="Phobius"/>
    </source>
</evidence>
<organism evidence="10 11">
    <name type="scientific">Larkinella punicea</name>
    <dbReference type="NCBI Taxonomy" id="2315727"/>
    <lineage>
        <taxon>Bacteria</taxon>
        <taxon>Pseudomonadati</taxon>
        <taxon>Bacteroidota</taxon>
        <taxon>Cytophagia</taxon>
        <taxon>Cytophagales</taxon>
        <taxon>Spirosomataceae</taxon>
        <taxon>Larkinella</taxon>
    </lineage>
</organism>
<sequence>MESAVFIFTAGSSLGVFLFRGQTKYYFSLFLHILLIVTASSWAFRALSAGGVMQFNLLERAGFILPVNIDSLSAFFLGIINLTILMGVLYANGYLKLYRQTQSDRQLSFHHLALLWLHLSMILVCTLRGGTAFLISWELMSVAAFGLVVFEGERKDILKTGYAYLLQIQMGFAFILAALLIAGSQGYFFGFDSLGAYFTTHKPLPVFLLFFIGFGSYAGFVPMHSWLPQTQLTAPTHISAILSGVLTPMGLYGILRVLTYIHTDLAPIAFLLLAFSLLSGLVGSRNTFLQHDGKKLLAYNSIANTGIIGIGIGAGLLGIAFNLPALAALGFTGGILHIANHALSKSLLFFGVGSIYRATHTRNIDQLGGLIRTMPKTSFLFLLGMLALCGFPSFNGFVSEFLIYWGLIKGLTLHTDVLNLAVWAVFAGLTLITGITVIGFKKVFEMAFLGTPRSDSATHAQEVTDDLLIPQLLAGLFILTIGIWPPFFLKLTGNVAALYVTDLHPIDAAVPTLAYTGSIGATLIGATLFVLWIRTKPQKPICIDYHSPNSFRKSKKEHEFG</sequence>
<evidence type="ECO:0000256" key="3">
    <source>
        <dbReference type="ARBA" id="ARBA00022692"/>
    </source>
</evidence>
<keyword evidence="3 7" id="KW-0812">Transmembrane</keyword>
<protein>
    <submittedName>
        <fullName evidence="10">NADH-quinone oxidoreductase subunit E</fullName>
    </submittedName>
</protein>
<feature type="transmembrane region" description="Helical" evidence="8">
    <location>
        <begin position="296"/>
        <end position="323"/>
    </location>
</feature>
<dbReference type="EMBL" id="QOWE01000004">
    <property type="protein sequence ID" value="RCR70457.1"/>
    <property type="molecule type" value="Genomic_DNA"/>
</dbReference>
<reference evidence="10 11" key="1">
    <citation type="submission" date="2018-07" db="EMBL/GenBank/DDBJ databases">
        <title>Genome analysis of Larkinella rosea.</title>
        <authorList>
            <person name="Zhou Z."/>
            <person name="Wang G."/>
        </authorList>
    </citation>
    <scope>NUCLEOTIDE SEQUENCE [LARGE SCALE GENOMIC DNA]</scope>
    <source>
        <strain evidence="11">zzj9</strain>
    </source>
</reference>